<keyword evidence="1" id="KW-0472">Membrane</keyword>
<feature type="transmembrane region" description="Helical" evidence="1">
    <location>
        <begin position="185"/>
        <end position="205"/>
    </location>
</feature>
<evidence type="ECO:0000313" key="4">
    <source>
        <dbReference type="EMBL" id="TLC98794.1"/>
    </source>
</evidence>
<reference evidence="4 5" key="1">
    <citation type="journal article" date="2019" name="Anaerobe">
        <title>Detection of Robinsoniella peoriensis in multiple bone samples of a trauma patient.</title>
        <authorList>
            <person name="Schrottner P."/>
            <person name="Hartwich K."/>
            <person name="Bunk B."/>
            <person name="Schober I."/>
            <person name="Helbig S."/>
            <person name="Rudolph W.W."/>
            <person name="Gunzer F."/>
        </authorList>
    </citation>
    <scope>NUCLEOTIDE SEQUENCE [LARGE SCALE GENOMIC DNA]</scope>
    <source>
        <strain evidence="4 5">DSM 106044</strain>
    </source>
</reference>
<dbReference type="PANTHER" id="PTHR34220:SF7">
    <property type="entry name" value="SENSOR HISTIDINE KINASE YPDA"/>
    <property type="match status" value="1"/>
</dbReference>
<feature type="domain" description="Signal transduction histidine kinase internal region" evidence="3">
    <location>
        <begin position="413"/>
        <end position="487"/>
    </location>
</feature>
<name>A0A4U8Q241_9FIRM</name>
<feature type="transmembrane region" description="Helical" evidence="1">
    <location>
        <begin position="249"/>
        <end position="269"/>
    </location>
</feature>
<dbReference type="Pfam" id="PF06580">
    <property type="entry name" value="His_kinase"/>
    <property type="match status" value="1"/>
</dbReference>
<accession>A0A4U8Q241</accession>
<protein>
    <submittedName>
        <fullName evidence="4">Sensor histidine kinase YpdA</fullName>
        <ecNumber evidence="4">2.7.13.3</ecNumber>
    </submittedName>
</protein>
<feature type="transmembrane region" description="Helical" evidence="1">
    <location>
        <begin position="365"/>
        <end position="388"/>
    </location>
</feature>
<dbReference type="InterPro" id="IPR003594">
    <property type="entry name" value="HATPase_dom"/>
</dbReference>
<dbReference type="Pfam" id="PF02518">
    <property type="entry name" value="HATPase_c"/>
    <property type="match status" value="1"/>
</dbReference>
<feature type="transmembrane region" description="Helical" evidence="1">
    <location>
        <begin position="339"/>
        <end position="359"/>
    </location>
</feature>
<proteinExistence type="predicted"/>
<feature type="transmembrane region" description="Helical" evidence="1">
    <location>
        <begin position="217"/>
        <end position="243"/>
    </location>
</feature>
<dbReference type="STRING" id="180332.GCA_000797495_02111"/>
<gene>
    <name evidence="4" type="primary">ypdA_32</name>
    <name evidence="4" type="ORF">DSM106044_04327</name>
</gene>
<dbReference type="InterPro" id="IPR050640">
    <property type="entry name" value="Bact_2-comp_sensor_kinase"/>
</dbReference>
<keyword evidence="1" id="KW-0812">Transmembrane</keyword>
<evidence type="ECO:0000313" key="5">
    <source>
        <dbReference type="Proteomes" id="UP000306509"/>
    </source>
</evidence>
<dbReference type="SUPFAM" id="SSF55874">
    <property type="entry name" value="ATPase domain of HSP90 chaperone/DNA topoisomerase II/histidine kinase"/>
    <property type="match status" value="1"/>
</dbReference>
<dbReference type="InterPro" id="IPR036890">
    <property type="entry name" value="HATPase_C_sf"/>
</dbReference>
<organism evidence="4 5">
    <name type="scientific">Robinsoniella peoriensis</name>
    <dbReference type="NCBI Taxonomy" id="180332"/>
    <lineage>
        <taxon>Bacteria</taxon>
        <taxon>Bacillati</taxon>
        <taxon>Bacillota</taxon>
        <taxon>Clostridia</taxon>
        <taxon>Lachnospirales</taxon>
        <taxon>Lachnospiraceae</taxon>
        <taxon>Robinsoniella</taxon>
    </lineage>
</organism>
<feature type="transmembrane region" description="Helical" evidence="1">
    <location>
        <begin position="276"/>
        <end position="294"/>
    </location>
</feature>
<feature type="transmembrane region" description="Helical" evidence="1">
    <location>
        <begin position="306"/>
        <end position="327"/>
    </location>
</feature>
<feature type="transmembrane region" description="Helical" evidence="1">
    <location>
        <begin position="7"/>
        <end position="28"/>
    </location>
</feature>
<dbReference type="RefSeq" id="WP_138003641.1">
    <property type="nucleotide sequence ID" value="NZ_QGQD01000083.1"/>
</dbReference>
<keyword evidence="4" id="KW-0808">Transferase</keyword>
<evidence type="ECO:0000259" key="2">
    <source>
        <dbReference type="Pfam" id="PF02518"/>
    </source>
</evidence>
<keyword evidence="4" id="KW-0418">Kinase</keyword>
<dbReference type="InterPro" id="IPR010559">
    <property type="entry name" value="Sig_transdc_His_kin_internal"/>
</dbReference>
<sequence>MKRHLPLLISVLLCTISLLSVMLLIYSIQEENNYKNPENLTSVQFIGTYQASPSDLPRDLTSETYINGAEVPSLILTGHFDHEIQDNEQLLFRLNNVRFKIYINGREYFSYGEKGTYPSFVKSPGNIWIGVMFPHITLQDEIKIELSSIYHNNLSISYNNFYHQIYKGDSGALFQFLLKNNFTKIFLGFFVVLFGMMLLGALMLLKILKTPISPAPFYLAFFTIVSGIWVLIDFNLISLIIPYGLFTNILDVICLSLAPLLLVLYMLNFVTGNARYFLFAVAYSLLGFLLFFILTQGCGILDGYELLTPLCILLGISSIVAFFCLLHEIRHNSNKTTRFILQSCCLCFLGAGDVVNYFLQIIPFNIWFITGFLLFMITQFIFVVRYLNKSINNAYLTRQLESELAQSRIAIALSQIQPHFLYNSLTAIKQLCAIDPIRAEKAVGDFASFLRGNLDSLSSSAPIPFEKELNHIKNYLSLEQLRFGRRLRIVYDIHANGFLIPSLTVQPLVENSVRYGVTKKINGGTVTISTKETENAFIVTISDDGIGFDPYKKQDDGRTHIGIENVRKRLYSQGGSHLSITSIPKEGTTAVITIYKGATEK</sequence>
<dbReference type="PANTHER" id="PTHR34220">
    <property type="entry name" value="SENSOR HISTIDINE KINASE YPDA"/>
    <property type="match status" value="1"/>
</dbReference>
<evidence type="ECO:0000259" key="3">
    <source>
        <dbReference type="Pfam" id="PF06580"/>
    </source>
</evidence>
<dbReference type="GO" id="GO:0000155">
    <property type="term" value="F:phosphorelay sensor kinase activity"/>
    <property type="evidence" value="ECO:0007669"/>
    <property type="project" value="InterPro"/>
</dbReference>
<keyword evidence="1" id="KW-1133">Transmembrane helix</keyword>
<dbReference type="Gene3D" id="3.30.565.10">
    <property type="entry name" value="Histidine kinase-like ATPase, C-terminal domain"/>
    <property type="match status" value="1"/>
</dbReference>
<comment type="caution">
    <text evidence="4">The sequence shown here is derived from an EMBL/GenBank/DDBJ whole genome shotgun (WGS) entry which is preliminary data.</text>
</comment>
<dbReference type="GO" id="GO:0016020">
    <property type="term" value="C:membrane"/>
    <property type="evidence" value="ECO:0007669"/>
    <property type="project" value="InterPro"/>
</dbReference>
<evidence type="ECO:0000256" key="1">
    <source>
        <dbReference type="SAM" id="Phobius"/>
    </source>
</evidence>
<dbReference type="EC" id="2.7.13.3" evidence="4"/>
<keyword evidence="5" id="KW-1185">Reference proteome</keyword>
<dbReference type="AlphaFoldDB" id="A0A4U8Q241"/>
<dbReference type="Proteomes" id="UP000306509">
    <property type="component" value="Unassembled WGS sequence"/>
</dbReference>
<feature type="domain" description="Histidine kinase/HSP90-like ATPase" evidence="2">
    <location>
        <begin position="505"/>
        <end position="594"/>
    </location>
</feature>
<dbReference type="EMBL" id="QGQD01000083">
    <property type="protein sequence ID" value="TLC98794.1"/>
    <property type="molecule type" value="Genomic_DNA"/>
</dbReference>